<accession>A0ABW3V7F3</accession>
<sequence>MTKTYEISVLKARPQFLDDAADRVWNAWWRQDGHELGFIKGLFEEGLTAETTPVAFIAHDNAEFLGTVSLIDSDMEARPQYTPWVAALWVDEQQRSHGIGSALIKAAIEKAREQGFPEIYLCAEADKHDYYAARDWVLIEENIDDLNIYRIAFYSGSS</sequence>
<dbReference type="GO" id="GO:0016746">
    <property type="term" value="F:acyltransferase activity"/>
    <property type="evidence" value="ECO:0007669"/>
    <property type="project" value="UniProtKB-KW"/>
</dbReference>
<dbReference type="CDD" id="cd04301">
    <property type="entry name" value="NAT_SF"/>
    <property type="match status" value="1"/>
</dbReference>
<keyword evidence="2" id="KW-0012">Acyltransferase</keyword>
<keyword evidence="3" id="KW-1185">Reference proteome</keyword>
<dbReference type="Gene3D" id="3.40.630.30">
    <property type="match status" value="1"/>
</dbReference>
<evidence type="ECO:0000313" key="2">
    <source>
        <dbReference type="EMBL" id="MFD1228800.1"/>
    </source>
</evidence>
<reference evidence="3" key="1">
    <citation type="journal article" date="2019" name="Int. J. Syst. Evol. Microbiol.">
        <title>The Global Catalogue of Microorganisms (GCM) 10K type strain sequencing project: providing services to taxonomists for standard genome sequencing and annotation.</title>
        <authorList>
            <consortium name="The Broad Institute Genomics Platform"/>
            <consortium name="The Broad Institute Genome Sequencing Center for Infectious Disease"/>
            <person name="Wu L."/>
            <person name="Ma J."/>
        </authorList>
    </citation>
    <scope>NUCLEOTIDE SEQUENCE [LARGE SCALE GENOMIC DNA]</scope>
    <source>
        <strain evidence="3">CCUG 49584</strain>
    </source>
</reference>
<protein>
    <submittedName>
        <fullName evidence="2">GNAT family N-acetyltransferase</fullName>
        <ecNumber evidence="2">2.3.-.-</ecNumber>
    </submittedName>
</protein>
<dbReference type="PANTHER" id="PTHR13538">
    <property type="entry name" value="N-ACETYLTRANSFERASE 6"/>
    <property type="match status" value="1"/>
</dbReference>
<dbReference type="EC" id="2.3.-.-" evidence="2"/>
<dbReference type="EMBL" id="JBHTMA010000040">
    <property type="protein sequence ID" value="MFD1228800.1"/>
    <property type="molecule type" value="Genomic_DNA"/>
</dbReference>
<dbReference type="Proteomes" id="UP001597263">
    <property type="component" value="Unassembled WGS sequence"/>
</dbReference>
<dbReference type="InterPro" id="IPR000182">
    <property type="entry name" value="GNAT_dom"/>
</dbReference>
<dbReference type="RefSeq" id="WP_289385616.1">
    <property type="nucleotide sequence ID" value="NZ_JAUCBM010000001.1"/>
</dbReference>
<name>A0ABW3V7F3_9HYPH</name>
<feature type="domain" description="N-acetyltransferase" evidence="1">
    <location>
        <begin position="1"/>
        <end position="158"/>
    </location>
</feature>
<proteinExistence type="predicted"/>
<comment type="caution">
    <text evidence="2">The sequence shown here is derived from an EMBL/GenBank/DDBJ whole genome shotgun (WGS) entry which is preliminary data.</text>
</comment>
<dbReference type="Pfam" id="PF00583">
    <property type="entry name" value="Acetyltransf_1"/>
    <property type="match status" value="1"/>
</dbReference>
<dbReference type="InterPro" id="IPR016181">
    <property type="entry name" value="Acyl_CoA_acyltransferase"/>
</dbReference>
<organism evidence="2 3">
    <name type="scientific">Pseudochrobactrum kiredjianiae</name>
    <dbReference type="NCBI Taxonomy" id="386305"/>
    <lineage>
        <taxon>Bacteria</taxon>
        <taxon>Pseudomonadati</taxon>
        <taxon>Pseudomonadota</taxon>
        <taxon>Alphaproteobacteria</taxon>
        <taxon>Hyphomicrobiales</taxon>
        <taxon>Brucellaceae</taxon>
        <taxon>Pseudochrobactrum</taxon>
    </lineage>
</organism>
<keyword evidence="2" id="KW-0808">Transferase</keyword>
<dbReference type="SUPFAM" id="SSF55729">
    <property type="entry name" value="Acyl-CoA N-acyltransferases (Nat)"/>
    <property type="match status" value="1"/>
</dbReference>
<dbReference type="InterPro" id="IPR039840">
    <property type="entry name" value="NAA80"/>
</dbReference>
<dbReference type="PANTHER" id="PTHR13538:SF4">
    <property type="entry name" value="N-ALPHA-ACETYLTRANSFERASE 80"/>
    <property type="match status" value="1"/>
</dbReference>
<gene>
    <name evidence="2" type="ORF">ACFQ35_16785</name>
</gene>
<evidence type="ECO:0000313" key="3">
    <source>
        <dbReference type="Proteomes" id="UP001597263"/>
    </source>
</evidence>
<dbReference type="PROSITE" id="PS51186">
    <property type="entry name" value="GNAT"/>
    <property type="match status" value="1"/>
</dbReference>
<evidence type="ECO:0000259" key="1">
    <source>
        <dbReference type="PROSITE" id="PS51186"/>
    </source>
</evidence>